<accession>A0A067GYH5</accession>
<sequence>MGSKQQQVMTTDAVALPQSWGSGSNRIAAMNVQGRTPSPNINTSKDFGHHPDDPNHKKPGWRRFLSFVGPGFLVSLAYLDPGNLETDLQAGANHRYELLWVVLIGLIFALIIQSLAANLGVSTGKHLSELCKAEYPIIVKYCLWLLAEIAVIAADIPEGIFSIIFLNILLRYMHAPSTI</sequence>
<evidence type="ECO:0000256" key="2">
    <source>
        <dbReference type="ARBA" id="ARBA00009965"/>
    </source>
</evidence>
<evidence type="ECO:0000256" key="4">
    <source>
        <dbReference type="ARBA" id="ARBA00022692"/>
    </source>
</evidence>
<evidence type="ECO:0000256" key="6">
    <source>
        <dbReference type="ARBA" id="ARBA00023065"/>
    </source>
</evidence>
<dbReference type="PANTHER" id="PTHR11706:SF77">
    <property type="entry name" value="METAL TRANSPORTER NRAMP5"/>
    <property type="match status" value="1"/>
</dbReference>
<proteinExistence type="inferred from homology"/>
<organism evidence="10 11">
    <name type="scientific">Citrus sinensis</name>
    <name type="common">Sweet orange</name>
    <name type="synonym">Citrus aurantium var. sinensis</name>
    <dbReference type="NCBI Taxonomy" id="2711"/>
    <lineage>
        <taxon>Eukaryota</taxon>
        <taxon>Viridiplantae</taxon>
        <taxon>Streptophyta</taxon>
        <taxon>Embryophyta</taxon>
        <taxon>Tracheophyta</taxon>
        <taxon>Spermatophyta</taxon>
        <taxon>Magnoliopsida</taxon>
        <taxon>eudicotyledons</taxon>
        <taxon>Gunneridae</taxon>
        <taxon>Pentapetalae</taxon>
        <taxon>rosids</taxon>
        <taxon>malvids</taxon>
        <taxon>Sapindales</taxon>
        <taxon>Rutaceae</taxon>
        <taxon>Aurantioideae</taxon>
        <taxon>Citrus</taxon>
    </lineage>
</organism>
<keyword evidence="7 9" id="KW-0472">Membrane</keyword>
<evidence type="ECO:0000313" key="10">
    <source>
        <dbReference type="EMBL" id="KDO80532.1"/>
    </source>
</evidence>
<evidence type="ECO:0000256" key="3">
    <source>
        <dbReference type="ARBA" id="ARBA00022448"/>
    </source>
</evidence>
<dbReference type="AlphaFoldDB" id="A0A067GYH5"/>
<keyword evidence="5 9" id="KW-1133">Transmembrane helix</keyword>
<dbReference type="STRING" id="2711.A0A067GYH5"/>
<evidence type="ECO:0000256" key="7">
    <source>
        <dbReference type="ARBA" id="ARBA00023136"/>
    </source>
</evidence>
<feature type="transmembrane region" description="Helical" evidence="9">
    <location>
        <begin position="142"/>
        <end position="170"/>
    </location>
</feature>
<protein>
    <submittedName>
        <fullName evidence="10">Uncharacterized protein</fullName>
    </submittedName>
</protein>
<dbReference type="PANTHER" id="PTHR11706">
    <property type="entry name" value="SOLUTE CARRIER PROTEIN FAMILY 11 MEMBER"/>
    <property type="match status" value="1"/>
</dbReference>
<keyword evidence="3" id="KW-0813">Transport</keyword>
<feature type="compositionally biased region" description="Polar residues" evidence="8">
    <location>
        <begin position="33"/>
        <end position="45"/>
    </location>
</feature>
<comment type="similarity">
    <text evidence="2">Belongs to the NRAMP (TC 2.A.55) family.</text>
</comment>
<keyword evidence="6" id="KW-0406">Ion transport</keyword>
<gene>
    <name evidence="10" type="ORF">CISIN_1g030345mg</name>
</gene>
<name>A0A067GYH5_CITSI</name>
<comment type="subcellular location">
    <subcellularLocation>
        <location evidence="1">Membrane</location>
        <topology evidence="1">Multi-pass membrane protein</topology>
    </subcellularLocation>
</comment>
<dbReference type="GO" id="GO:0046873">
    <property type="term" value="F:metal ion transmembrane transporter activity"/>
    <property type="evidence" value="ECO:0007669"/>
    <property type="project" value="InterPro"/>
</dbReference>
<dbReference type="GO" id="GO:0016020">
    <property type="term" value="C:membrane"/>
    <property type="evidence" value="ECO:0007669"/>
    <property type="project" value="UniProtKB-SubCell"/>
</dbReference>
<evidence type="ECO:0000256" key="9">
    <source>
        <dbReference type="SAM" id="Phobius"/>
    </source>
</evidence>
<evidence type="ECO:0000256" key="8">
    <source>
        <dbReference type="SAM" id="MobiDB-lite"/>
    </source>
</evidence>
<dbReference type="InterPro" id="IPR001046">
    <property type="entry name" value="NRAMP_fam"/>
</dbReference>
<dbReference type="EMBL" id="KK784876">
    <property type="protein sequence ID" value="KDO80532.1"/>
    <property type="molecule type" value="Genomic_DNA"/>
</dbReference>
<evidence type="ECO:0000256" key="5">
    <source>
        <dbReference type="ARBA" id="ARBA00022989"/>
    </source>
</evidence>
<evidence type="ECO:0000313" key="11">
    <source>
        <dbReference type="Proteomes" id="UP000027120"/>
    </source>
</evidence>
<keyword evidence="4 9" id="KW-0812">Transmembrane</keyword>
<evidence type="ECO:0000256" key="1">
    <source>
        <dbReference type="ARBA" id="ARBA00004141"/>
    </source>
</evidence>
<feature type="compositionally biased region" description="Basic and acidic residues" evidence="8">
    <location>
        <begin position="46"/>
        <end position="55"/>
    </location>
</feature>
<dbReference type="Pfam" id="PF01566">
    <property type="entry name" value="Nramp"/>
    <property type="match status" value="1"/>
</dbReference>
<reference evidence="10 11" key="1">
    <citation type="submission" date="2014-04" db="EMBL/GenBank/DDBJ databases">
        <authorList>
            <consortium name="International Citrus Genome Consortium"/>
            <person name="Gmitter F."/>
            <person name="Chen C."/>
            <person name="Farmerie W."/>
            <person name="Harkins T."/>
            <person name="Desany B."/>
            <person name="Mohiuddin M."/>
            <person name="Kodira C."/>
            <person name="Borodovsky M."/>
            <person name="Lomsadze A."/>
            <person name="Burns P."/>
            <person name="Jenkins J."/>
            <person name="Prochnik S."/>
            <person name="Shu S."/>
            <person name="Chapman J."/>
            <person name="Pitluck S."/>
            <person name="Schmutz J."/>
            <person name="Rokhsar D."/>
        </authorList>
    </citation>
    <scope>NUCLEOTIDE SEQUENCE</scope>
</reference>
<dbReference type="SMR" id="A0A067GYH5"/>
<keyword evidence="11" id="KW-1185">Reference proteome</keyword>
<feature type="region of interest" description="Disordered" evidence="8">
    <location>
        <begin position="33"/>
        <end position="55"/>
    </location>
</feature>
<dbReference type="NCBIfam" id="NF037982">
    <property type="entry name" value="Nramp_1"/>
    <property type="match status" value="1"/>
</dbReference>
<feature type="transmembrane region" description="Helical" evidence="9">
    <location>
        <begin position="99"/>
        <end position="121"/>
    </location>
</feature>
<dbReference type="Proteomes" id="UP000027120">
    <property type="component" value="Unassembled WGS sequence"/>
</dbReference>